<sequence>MVMKRINVIGTSGSGKSTFSRQLANKLKYPYLEMDAIFWKPNWQESTDEEFFANLTESLSGEQWVLDGNYNRTAGIKWVRADTIIWVDYSFPRTLFQAVKRALTRIVTKQELWGKAGNVESFKKSFLSKDSIILWTLKTYKTNRIRYKELLNDPRYSHIKFVRVTSPKKARAFIDGLRT</sequence>
<keyword evidence="1" id="KW-0418">Kinase</keyword>
<dbReference type="GO" id="GO:0016301">
    <property type="term" value="F:kinase activity"/>
    <property type="evidence" value="ECO:0007669"/>
    <property type="project" value="UniProtKB-KW"/>
</dbReference>
<evidence type="ECO:0000313" key="1">
    <source>
        <dbReference type="EMBL" id="KAA1252497.1"/>
    </source>
</evidence>
<evidence type="ECO:0000313" key="2">
    <source>
        <dbReference type="Proteomes" id="UP000323225"/>
    </source>
</evidence>
<proteinExistence type="predicted"/>
<dbReference type="InterPro" id="IPR027417">
    <property type="entry name" value="P-loop_NTPase"/>
</dbReference>
<comment type="caution">
    <text evidence="1">The sequence shown here is derived from an EMBL/GenBank/DDBJ whole genome shotgun (WGS) entry which is preliminary data.</text>
</comment>
<dbReference type="SUPFAM" id="SSF52540">
    <property type="entry name" value="P-loop containing nucleoside triphosphate hydrolases"/>
    <property type="match status" value="1"/>
</dbReference>
<gene>
    <name evidence="1" type="ORF">F0M16_22570</name>
</gene>
<dbReference type="Proteomes" id="UP000323225">
    <property type="component" value="Unassembled WGS sequence"/>
</dbReference>
<accession>A0A5B1BUS6</accession>
<reference evidence="1 2" key="1">
    <citation type="submission" date="2019-09" db="EMBL/GenBank/DDBJ databases">
        <authorList>
            <person name="Kritzky A."/>
            <person name="Schelkanova E.Y."/>
            <person name="Alkhova Z.V."/>
            <person name="Smirnova N.I."/>
        </authorList>
    </citation>
    <scope>NUCLEOTIDE SEQUENCE [LARGE SCALE GENOMIC DNA]</scope>
    <source>
        <strain evidence="1 2">M1526</strain>
    </source>
</reference>
<dbReference type="AlphaFoldDB" id="A0A5B1BUS6"/>
<dbReference type="Gene3D" id="3.40.50.300">
    <property type="entry name" value="P-loop containing nucleotide triphosphate hydrolases"/>
    <property type="match status" value="1"/>
</dbReference>
<dbReference type="PANTHER" id="PTHR37816">
    <property type="entry name" value="YALI0E33011P"/>
    <property type="match status" value="1"/>
</dbReference>
<name>A0A5B1BUS6_VIBCL</name>
<dbReference type="InterPro" id="IPR052922">
    <property type="entry name" value="Cytidylate_Kinase-2"/>
</dbReference>
<dbReference type="InterPro" id="IPR031322">
    <property type="entry name" value="Shikimate/glucono_kinase"/>
</dbReference>
<protein>
    <submittedName>
        <fullName evidence="1">Adenylate kinase</fullName>
    </submittedName>
</protein>
<keyword evidence="1" id="KW-0808">Transferase</keyword>
<dbReference type="Pfam" id="PF01202">
    <property type="entry name" value="SKI"/>
    <property type="match status" value="1"/>
</dbReference>
<organism evidence="1 2">
    <name type="scientific">Vibrio cholerae</name>
    <dbReference type="NCBI Taxonomy" id="666"/>
    <lineage>
        <taxon>Bacteria</taxon>
        <taxon>Pseudomonadati</taxon>
        <taxon>Pseudomonadota</taxon>
        <taxon>Gammaproteobacteria</taxon>
        <taxon>Vibrionales</taxon>
        <taxon>Vibrionaceae</taxon>
        <taxon>Vibrio</taxon>
    </lineage>
</organism>
<dbReference type="PANTHER" id="PTHR37816:SF1">
    <property type="entry name" value="TOXIN"/>
    <property type="match status" value="1"/>
</dbReference>
<dbReference type="EMBL" id="VUAA01000065">
    <property type="protein sequence ID" value="KAA1252497.1"/>
    <property type="molecule type" value="Genomic_DNA"/>
</dbReference>